<keyword evidence="5 7" id="KW-1133">Transmembrane helix</keyword>
<dbReference type="OrthoDB" id="9810206at2"/>
<feature type="transmembrane region" description="Helical" evidence="7">
    <location>
        <begin position="72"/>
        <end position="94"/>
    </location>
</feature>
<dbReference type="Proteomes" id="UP000317496">
    <property type="component" value="Chromosome"/>
</dbReference>
<evidence type="ECO:0000256" key="7">
    <source>
        <dbReference type="SAM" id="Phobius"/>
    </source>
</evidence>
<keyword evidence="9" id="KW-1185">Reference proteome</keyword>
<evidence type="ECO:0000256" key="1">
    <source>
        <dbReference type="ARBA" id="ARBA00004651"/>
    </source>
</evidence>
<keyword evidence="6 7" id="KW-0472">Membrane</keyword>
<evidence type="ECO:0000256" key="2">
    <source>
        <dbReference type="ARBA" id="ARBA00006679"/>
    </source>
</evidence>
<dbReference type="InterPro" id="IPR051907">
    <property type="entry name" value="DoxX-like_oxidoreductase"/>
</dbReference>
<evidence type="ECO:0000313" key="9">
    <source>
        <dbReference type="Proteomes" id="UP000317496"/>
    </source>
</evidence>
<organism evidence="8 9">
    <name type="scientific">Ferrovibrio terrae</name>
    <dbReference type="NCBI Taxonomy" id="2594003"/>
    <lineage>
        <taxon>Bacteria</taxon>
        <taxon>Pseudomonadati</taxon>
        <taxon>Pseudomonadota</taxon>
        <taxon>Alphaproteobacteria</taxon>
        <taxon>Rhodospirillales</taxon>
        <taxon>Rhodospirillaceae</taxon>
        <taxon>Ferrovibrio</taxon>
    </lineage>
</organism>
<evidence type="ECO:0000256" key="3">
    <source>
        <dbReference type="ARBA" id="ARBA00022475"/>
    </source>
</evidence>
<dbReference type="AlphaFoldDB" id="A0A516GYA1"/>
<keyword evidence="3" id="KW-1003">Cell membrane</keyword>
<evidence type="ECO:0000313" key="8">
    <source>
        <dbReference type="EMBL" id="QDO96475.1"/>
    </source>
</evidence>
<feature type="transmembrane region" description="Helical" evidence="7">
    <location>
        <begin position="48"/>
        <end position="66"/>
    </location>
</feature>
<dbReference type="GO" id="GO:0005886">
    <property type="term" value="C:plasma membrane"/>
    <property type="evidence" value="ECO:0007669"/>
    <property type="project" value="UniProtKB-SubCell"/>
</dbReference>
<evidence type="ECO:0000256" key="5">
    <source>
        <dbReference type="ARBA" id="ARBA00022989"/>
    </source>
</evidence>
<accession>A0A516GYA1</accession>
<feature type="transmembrane region" description="Helical" evidence="7">
    <location>
        <begin position="15"/>
        <end position="39"/>
    </location>
</feature>
<evidence type="ECO:0000256" key="4">
    <source>
        <dbReference type="ARBA" id="ARBA00022692"/>
    </source>
</evidence>
<dbReference type="KEGG" id="fer:FNB15_03950"/>
<name>A0A516GYA1_9PROT</name>
<keyword evidence="4 7" id="KW-0812">Transmembrane</keyword>
<dbReference type="PANTHER" id="PTHR33452">
    <property type="entry name" value="OXIDOREDUCTASE CATD-RELATED"/>
    <property type="match status" value="1"/>
</dbReference>
<dbReference type="Pfam" id="PF07681">
    <property type="entry name" value="DoxX"/>
    <property type="match status" value="1"/>
</dbReference>
<dbReference type="InterPro" id="IPR032808">
    <property type="entry name" value="DoxX"/>
</dbReference>
<protein>
    <submittedName>
        <fullName evidence="8">DoxX family protein</fullName>
    </submittedName>
</protein>
<feature type="transmembrane region" description="Helical" evidence="7">
    <location>
        <begin position="106"/>
        <end position="127"/>
    </location>
</feature>
<dbReference type="PANTHER" id="PTHR33452:SF1">
    <property type="entry name" value="INNER MEMBRANE PROTEIN YPHA-RELATED"/>
    <property type="match status" value="1"/>
</dbReference>
<comment type="subcellular location">
    <subcellularLocation>
        <location evidence="1">Cell membrane</location>
        <topology evidence="1">Multi-pass membrane protein</topology>
    </subcellularLocation>
</comment>
<proteinExistence type="inferred from homology"/>
<dbReference type="RefSeq" id="WP_144067456.1">
    <property type="nucleotide sequence ID" value="NZ_CP041636.1"/>
</dbReference>
<sequence length="133" mass="14034">MALVEKFGPLLGRILIAYLFIPAGISKITGFGGTVGYIASKGLPMPEVGAVIAIVVETLVALAFLVGFKARYAALILAAFTLGASIFFHNFWALPEAQVMMQKLMFTKNLAVIGGLLAFAAFGAGPLSVDNRR</sequence>
<reference evidence="8 9" key="1">
    <citation type="submission" date="2019-07" db="EMBL/GenBank/DDBJ databases">
        <title>Genome sequencing for Ferrovibrio sp. K5.</title>
        <authorList>
            <person name="Park S.-J."/>
        </authorList>
    </citation>
    <scope>NUCLEOTIDE SEQUENCE [LARGE SCALE GENOMIC DNA]</scope>
    <source>
        <strain evidence="8 9">K5</strain>
    </source>
</reference>
<comment type="similarity">
    <text evidence="2">Belongs to the DoxX family.</text>
</comment>
<gene>
    <name evidence="8" type="ORF">FNB15_03950</name>
</gene>
<dbReference type="EMBL" id="CP041636">
    <property type="protein sequence ID" value="QDO96475.1"/>
    <property type="molecule type" value="Genomic_DNA"/>
</dbReference>
<evidence type="ECO:0000256" key="6">
    <source>
        <dbReference type="ARBA" id="ARBA00023136"/>
    </source>
</evidence>